<name>A0A2S8F2H3_9BACT</name>
<dbReference type="Gene3D" id="3.30.565.10">
    <property type="entry name" value="Histidine kinase-like ATPase, C-terminal domain"/>
    <property type="match status" value="1"/>
</dbReference>
<comment type="caution">
    <text evidence="1">The sequence shown here is derived from an EMBL/GenBank/DDBJ whole genome shotgun (WGS) entry which is preliminary data.</text>
</comment>
<reference evidence="1 2" key="1">
    <citation type="submission" date="2018-02" db="EMBL/GenBank/DDBJ databases">
        <title>Comparative genomes isolates from brazilian mangrove.</title>
        <authorList>
            <person name="Araujo J.E."/>
            <person name="Taketani R.G."/>
            <person name="Silva M.C.P."/>
            <person name="Loureco M.V."/>
            <person name="Andreote F.D."/>
        </authorList>
    </citation>
    <scope>NUCLEOTIDE SEQUENCE [LARGE SCALE GENOMIC DNA]</scope>
    <source>
        <strain evidence="1 2">HEX-2 MGV</strain>
    </source>
</reference>
<accession>A0A2S8F2H3</accession>
<dbReference type="InterPro" id="IPR036890">
    <property type="entry name" value="HATPase_C_sf"/>
</dbReference>
<evidence type="ECO:0008006" key="3">
    <source>
        <dbReference type="Google" id="ProtNLM"/>
    </source>
</evidence>
<dbReference type="OrthoDB" id="9796100at2"/>
<evidence type="ECO:0000313" key="1">
    <source>
        <dbReference type="EMBL" id="PQO26340.1"/>
    </source>
</evidence>
<sequence>MTTENPQVNRAPLTTECTSAKVVIATEDAGRLTGQLLTFGRRQKLEKALVDLNQVTLDVVSKLPPLVKANIELIISCDAAIPPLLEDIGELQQVLFNLCLNAQDAIQGAGQIDITSSRHLVSAPKENETS</sequence>
<dbReference type="AlphaFoldDB" id="A0A2S8F2H3"/>
<gene>
    <name evidence="1" type="ORF">C5Y96_20075</name>
</gene>
<evidence type="ECO:0000313" key="2">
    <source>
        <dbReference type="Proteomes" id="UP000240009"/>
    </source>
</evidence>
<dbReference type="Proteomes" id="UP000240009">
    <property type="component" value="Unassembled WGS sequence"/>
</dbReference>
<dbReference type="RefSeq" id="WP_105357072.1">
    <property type="nucleotide sequence ID" value="NZ_PUIA01000068.1"/>
</dbReference>
<organism evidence="1 2">
    <name type="scientific">Blastopirellula marina</name>
    <dbReference type="NCBI Taxonomy" id="124"/>
    <lineage>
        <taxon>Bacteria</taxon>
        <taxon>Pseudomonadati</taxon>
        <taxon>Planctomycetota</taxon>
        <taxon>Planctomycetia</taxon>
        <taxon>Pirellulales</taxon>
        <taxon>Pirellulaceae</taxon>
        <taxon>Blastopirellula</taxon>
    </lineage>
</organism>
<protein>
    <recommendedName>
        <fullName evidence="3">Histidine kinase domain-containing protein</fullName>
    </recommendedName>
</protein>
<proteinExistence type="predicted"/>
<dbReference type="SUPFAM" id="SSF55874">
    <property type="entry name" value="ATPase domain of HSP90 chaperone/DNA topoisomerase II/histidine kinase"/>
    <property type="match status" value="1"/>
</dbReference>
<dbReference type="EMBL" id="PUIA01000068">
    <property type="protein sequence ID" value="PQO26340.1"/>
    <property type="molecule type" value="Genomic_DNA"/>
</dbReference>